<name>A0ABS8ATS6_9BACT</name>
<dbReference type="InterPro" id="IPR009057">
    <property type="entry name" value="Homeodomain-like_sf"/>
</dbReference>
<dbReference type="Pfam" id="PF13565">
    <property type="entry name" value="HTH_32"/>
    <property type="match status" value="1"/>
</dbReference>
<evidence type="ECO:0000313" key="2">
    <source>
        <dbReference type="Proteomes" id="UP001165296"/>
    </source>
</evidence>
<dbReference type="SUPFAM" id="SSF46689">
    <property type="entry name" value="Homeodomain-like"/>
    <property type="match status" value="1"/>
</dbReference>
<protein>
    <submittedName>
        <fullName evidence="1">Helix-turn-helix domain-containing protein</fullName>
    </submittedName>
</protein>
<proteinExistence type="predicted"/>
<accession>A0ABS8ATS6</accession>
<evidence type="ECO:0000313" key="1">
    <source>
        <dbReference type="EMBL" id="MCB2409630.1"/>
    </source>
</evidence>
<sequence length="147" mass="16466">MSRRRDTLKLSKSHYRFIRQYLQQETRTAQGNKRAQVVLYWHLGLTGSETADQLAIPKARVYALRRAFKRQGLQLYLNTSKQGGAPTKLTPQVKKALGQLVAQPSAKPWSLRRLATHLVRKGLVASISAVTVAKALHMLKAAEPVPN</sequence>
<reference evidence="1" key="1">
    <citation type="submission" date="2021-10" db="EMBL/GenBank/DDBJ databases">
        <authorList>
            <person name="Dean J.D."/>
            <person name="Kim M.K."/>
            <person name="Newey C.N."/>
            <person name="Stoker T.S."/>
            <person name="Thompson D.W."/>
            <person name="Grose J.H."/>
        </authorList>
    </citation>
    <scope>NUCLEOTIDE SEQUENCE</scope>
    <source>
        <strain evidence="1">BT178</strain>
    </source>
</reference>
<dbReference type="EMBL" id="JAJADR010000005">
    <property type="protein sequence ID" value="MCB2409630.1"/>
    <property type="molecule type" value="Genomic_DNA"/>
</dbReference>
<dbReference type="RefSeq" id="WP_226177383.1">
    <property type="nucleotide sequence ID" value="NZ_JAJADR010000005.1"/>
</dbReference>
<organism evidence="1 2">
    <name type="scientific">Hymenobacter lucidus</name>
    <dbReference type="NCBI Taxonomy" id="2880930"/>
    <lineage>
        <taxon>Bacteria</taxon>
        <taxon>Pseudomonadati</taxon>
        <taxon>Bacteroidota</taxon>
        <taxon>Cytophagia</taxon>
        <taxon>Cytophagales</taxon>
        <taxon>Hymenobacteraceae</taxon>
        <taxon>Hymenobacter</taxon>
    </lineage>
</organism>
<keyword evidence="2" id="KW-1185">Reference proteome</keyword>
<gene>
    <name evidence="1" type="ORF">LGH74_16685</name>
</gene>
<comment type="caution">
    <text evidence="1">The sequence shown here is derived from an EMBL/GenBank/DDBJ whole genome shotgun (WGS) entry which is preliminary data.</text>
</comment>
<dbReference type="Proteomes" id="UP001165296">
    <property type="component" value="Unassembled WGS sequence"/>
</dbReference>